<dbReference type="STRING" id="261654.GA0070611_4987"/>
<evidence type="ECO:0000256" key="1">
    <source>
        <dbReference type="SAM" id="Phobius"/>
    </source>
</evidence>
<dbReference type="Proteomes" id="UP000199385">
    <property type="component" value="Chromosome I"/>
</dbReference>
<evidence type="ECO:0000313" key="3">
    <source>
        <dbReference type="Proteomes" id="UP000199385"/>
    </source>
</evidence>
<feature type="transmembrane region" description="Helical" evidence="1">
    <location>
        <begin position="68"/>
        <end position="87"/>
    </location>
</feature>
<organism evidence="2 3">
    <name type="scientific">Micromonospora auratinigra</name>
    <dbReference type="NCBI Taxonomy" id="261654"/>
    <lineage>
        <taxon>Bacteria</taxon>
        <taxon>Bacillati</taxon>
        <taxon>Actinomycetota</taxon>
        <taxon>Actinomycetes</taxon>
        <taxon>Micromonosporales</taxon>
        <taxon>Micromonosporaceae</taxon>
        <taxon>Micromonospora</taxon>
    </lineage>
</organism>
<sequence>MGRPRAAPAGLTPSRGLPRWRGCRTVSTVTDTEPRSHGRRILYATMIDAVVLLASFGTYLLADAVTGAEWLARLALVLPMMAFTAWFAPRVSYRRRDVLLLLFMGYVFWVVSWRVAYLPHRDWRPRPDEKGRARWATEPRLAGTWSLPAD</sequence>
<protein>
    <submittedName>
        <fullName evidence="2">Uncharacterized protein</fullName>
    </submittedName>
</protein>
<keyword evidence="3" id="KW-1185">Reference proteome</keyword>
<reference evidence="3" key="1">
    <citation type="submission" date="2016-06" db="EMBL/GenBank/DDBJ databases">
        <authorList>
            <person name="Varghese N."/>
            <person name="Submissions Spin"/>
        </authorList>
    </citation>
    <scope>NUCLEOTIDE SEQUENCE [LARGE SCALE GENOMIC DNA]</scope>
    <source>
        <strain evidence="3">DSM 44815</strain>
    </source>
</reference>
<dbReference type="AlphaFoldDB" id="A0A1A9A3J2"/>
<proteinExistence type="predicted"/>
<dbReference type="PATRIC" id="fig|261654.4.peg.5056"/>
<keyword evidence="1" id="KW-0812">Transmembrane</keyword>
<feature type="transmembrane region" description="Helical" evidence="1">
    <location>
        <begin position="41"/>
        <end position="62"/>
    </location>
</feature>
<keyword evidence="1" id="KW-0472">Membrane</keyword>
<accession>A0A1A9A3J2</accession>
<feature type="transmembrane region" description="Helical" evidence="1">
    <location>
        <begin position="99"/>
        <end position="117"/>
    </location>
</feature>
<gene>
    <name evidence="2" type="ORF">GA0070611_4987</name>
</gene>
<evidence type="ECO:0000313" key="2">
    <source>
        <dbReference type="EMBL" id="SBT51019.1"/>
    </source>
</evidence>
<name>A0A1A9A3J2_9ACTN</name>
<dbReference type="EMBL" id="LT594323">
    <property type="protein sequence ID" value="SBT51019.1"/>
    <property type="molecule type" value="Genomic_DNA"/>
</dbReference>
<keyword evidence="1" id="KW-1133">Transmembrane helix</keyword>